<keyword evidence="2" id="KW-1185">Reference proteome</keyword>
<evidence type="ECO:0008006" key="3">
    <source>
        <dbReference type="Google" id="ProtNLM"/>
    </source>
</evidence>
<name>A0ABW1RYM6_9LACO</name>
<organism evidence="1 2">
    <name type="scientific">Lactiplantibacillus daowaiensis</name>
    <dbReference type="NCBI Taxonomy" id="2559918"/>
    <lineage>
        <taxon>Bacteria</taxon>
        <taxon>Bacillati</taxon>
        <taxon>Bacillota</taxon>
        <taxon>Bacilli</taxon>
        <taxon>Lactobacillales</taxon>
        <taxon>Lactobacillaceae</taxon>
        <taxon>Lactiplantibacillus</taxon>
    </lineage>
</organism>
<comment type="caution">
    <text evidence="1">The sequence shown here is derived from an EMBL/GenBank/DDBJ whole genome shotgun (WGS) entry which is preliminary data.</text>
</comment>
<gene>
    <name evidence="1" type="ORF">ACFP5Y_05070</name>
</gene>
<evidence type="ECO:0000313" key="2">
    <source>
        <dbReference type="Proteomes" id="UP001596282"/>
    </source>
</evidence>
<protein>
    <recommendedName>
        <fullName evidence="3">Phage protein</fullName>
    </recommendedName>
</protein>
<evidence type="ECO:0000313" key="1">
    <source>
        <dbReference type="EMBL" id="MFC6180592.1"/>
    </source>
</evidence>
<dbReference type="EMBL" id="JBHSSC010000014">
    <property type="protein sequence ID" value="MFC6180592.1"/>
    <property type="molecule type" value="Genomic_DNA"/>
</dbReference>
<accession>A0ABW1RYM6</accession>
<proteinExistence type="predicted"/>
<dbReference type="Proteomes" id="UP001596282">
    <property type="component" value="Unassembled WGS sequence"/>
</dbReference>
<dbReference type="RefSeq" id="WP_137628462.1">
    <property type="nucleotide sequence ID" value="NZ_BJDJ01000009.1"/>
</dbReference>
<reference evidence="2" key="1">
    <citation type="journal article" date="2019" name="Int. J. Syst. Evol. Microbiol.">
        <title>The Global Catalogue of Microorganisms (GCM) 10K type strain sequencing project: providing services to taxonomists for standard genome sequencing and annotation.</title>
        <authorList>
            <consortium name="The Broad Institute Genomics Platform"/>
            <consortium name="The Broad Institute Genome Sequencing Center for Infectious Disease"/>
            <person name="Wu L."/>
            <person name="Ma J."/>
        </authorList>
    </citation>
    <scope>NUCLEOTIDE SEQUENCE [LARGE SCALE GENOMIC DNA]</scope>
    <source>
        <strain evidence="2">CCM 8933</strain>
    </source>
</reference>
<sequence>MPGKLTPARTKANKKWDDANKARKQYLNKRSVARNFIKKSATVADLDELALLIDARRDTLNTSN</sequence>